<name>Q5AQZ3_EMENI</name>
<dbReference type="InterPro" id="IPR013830">
    <property type="entry name" value="SGNH_hydro"/>
</dbReference>
<feature type="domain" description="SGNH hydrolase-type esterase" evidence="2">
    <location>
        <begin position="225"/>
        <end position="412"/>
    </location>
</feature>
<dbReference type="OrthoDB" id="10071171at2759"/>
<reference evidence="4" key="2">
    <citation type="journal article" date="2009" name="Fungal Genet. Biol.">
        <title>The 2008 update of the Aspergillus nidulans genome annotation: a community effort.</title>
        <authorList>
            <person name="Wortman J.R."/>
            <person name="Gilsenan J.M."/>
            <person name="Joardar V."/>
            <person name="Deegan J."/>
            <person name="Clutterbuck J."/>
            <person name="Andersen M.R."/>
            <person name="Archer D."/>
            <person name="Bencina M."/>
            <person name="Braus G."/>
            <person name="Coutinho P."/>
            <person name="von Dohren H."/>
            <person name="Doonan J."/>
            <person name="Driessen A.J."/>
            <person name="Durek P."/>
            <person name="Espeso E."/>
            <person name="Fekete E."/>
            <person name="Flipphi M."/>
            <person name="Estrada C.G."/>
            <person name="Geysens S."/>
            <person name="Goldman G."/>
            <person name="de Groot P.W."/>
            <person name="Hansen K."/>
            <person name="Harris S.D."/>
            <person name="Heinekamp T."/>
            <person name="Helmstaedt K."/>
            <person name="Henrissat B."/>
            <person name="Hofmann G."/>
            <person name="Homan T."/>
            <person name="Horio T."/>
            <person name="Horiuchi H."/>
            <person name="James S."/>
            <person name="Jones M."/>
            <person name="Karaffa L."/>
            <person name="Karanyi Z."/>
            <person name="Kato M."/>
            <person name="Keller N."/>
            <person name="Kelly D.E."/>
            <person name="Kiel J.A."/>
            <person name="Kim J.M."/>
            <person name="van der Klei I.J."/>
            <person name="Klis F.M."/>
            <person name="Kovalchuk A."/>
            <person name="Krasevec N."/>
            <person name="Kubicek C.P."/>
            <person name="Liu B."/>
            <person name="Maccabe A."/>
            <person name="Meyer V."/>
            <person name="Mirabito P."/>
            <person name="Miskei M."/>
            <person name="Mos M."/>
            <person name="Mullins J."/>
            <person name="Nelson D.R."/>
            <person name="Nielsen J."/>
            <person name="Oakley B.R."/>
            <person name="Osmani S.A."/>
            <person name="Pakula T."/>
            <person name="Paszewski A."/>
            <person name="Paulsen I."/>
            <person name="Pilsyk S."/>
            <person name="Pocsi I."/>
            <person name="Punt P.J."/>
            <person name="Ram A.F."/>
            <person name="Ren Q."/>
            <person name="Robellet X."/>
            <person name="Robson G."/>
            <person name="Seiboth B."/>
            <person name="van Solingen P."/>
            <person name="Specht T."/>
            <person name="Sun J."/>
            <person name="Taheri-Talesh N."/>
            <person name="Takeshita N."/>
            <person name="Ussery D."/>
            <person name="vanKuyk P.A."/>
            <person name="Visser H."/>
            <person name="van de Vondervoort P.J."/>
            <person name="de Vries R.P."/>
            <person name="Walton J."/>
            <person name="Xiang X."/>
            <person name="Xiong Y."/>
            <person name="Zeng A.P."/>
            <person name="Brandt B.W."/>
            <person name="Cornell M.J."/>
            <person name="van den Hondel C.A."/>
            <person name="Visser J."/>
            <person name="Oliver S.G."/>
            <person name="Turner G."/>
        </authorList>
    </citation>
    <scope>GENOME REANNOTATION</scope>
    <source>
        <strain evidence="4">FGSC A4 / ATCC 38163 / CBS 112.46 / NRRL 194 / M139</strain>
    </source>
</reference>
<keyword evidence="4" id="KW-1185">Reference proteome</keyword>
<dbReference type="PANTHER" id="PTHR43784:SF2">
    <property type="entry name" value="GDSL-LIKE LIPASE_ACYLHYDROLASE, PUTATIVE (AFU_ORTHOLOGUE AFUA_2G00820)-RELATED"/>
    <property type="match status" value="1"/>
</dbReference>
<dbReference type="InParanoid" id="Q5AQZ3"/>
<organism evidence="3 4">
    <name type="scientific">Emericella nidulans (strain FGSC A4 / ATCC 38163 / CBS 112.46 / NRRL 194 / M139)</name>
    <name type="common">Aspergillus nidulans</name>
    <dbReference type="NCBI Taxonomy" id="227321"/>
    <lineage>
        <taxon>Eukaryota</taxon>
        <taxon>Fungi</taxon>
        <taxon>Dikarya</taxon>
        <taxon>Ascomycota</taxon>
        <taxon>Pezizomycotina</taxon>
        <taxon>Eurotiomycetes</taxon>
        <taxon>Eurotiomycetidae</taxon>
        <taxon>Eurotiales</taxon>
        <taxon>Aspergillaceae</taxon>
        <taxon>Aspergillus</taxon>
        <taxon>Aspergillus subgen. Nidulantes</taxon>
    </lineage>
</organism>
<dbReference type="STRING" id="227321.Q5AQZ3"/>
<dbReference type="EMBL" id="BN001308">
    <property type="protein sequence ID" value="CBF87336.1"/>
    <property type="molecule type" value="Genomic_DNA"/>
</dbReference>
<keyword evidence="1" id="KW-0732">Signal</keyword>
<reference evidence="4" key="1">
    <citation type="journal article" date="2005" name="Nature">
        <title>Sequencing of Aspergillus nidulans and comparative analysis with A. fumigatus and A. oryzae.</title>
        <authorList>
            <person name="Galagan J.E."/>
            <person name="Calvo S.E."/>
            <person name="Cuomo C."/>
            <person name="Ma L.J."/>
            <person name="Wortman J.R."/>
            <person name="Batzoglou S."/>
            <person name="Lee S.I."/>
            <person name="Basturkmen M."/>
            <person name="Spevak C.C."/>
            <person name="Clutterbuck J."/>
            <person name="Kapitonov V."/>
            <person name="Jurka J."/>
            <person name="Scazzocchio C."/>
            <person name="Farman M."/>
            <person name="Butler J."/>
            <person name="Purcell S."/>
            <person name="Harris S."/>
            <person name="Braus G.H."/>
            <person name="Draht O."/>
            <person name="Busch S."/>
            <person name="D'Enfert C."/>
            <person name="Bouchier C."/>
            <person name="Goldman G.H."/>
            <person name="Bell-Pedersen D."/>
            <person name="Griffiths-Jones S."/>
            <person name="Doonan J.H."/>
            <person name="Yu J."/>
            <person name="Vienken K."/>
            <person name="Pain A."/>
            <person name="Freitag M."/>
            <person name="Selker E.U."/>
            <person name="Archer D.B."/>
            <person name="Penalva M.A."/>
            <person name="Oakley B.R."/>
            <person name="Momany M."/>
            <person name="Tanaka T."/>
            <person name="Kumagai T."/>
            <person name="Asai K."/>
            <person name="Machida M."/>
            <person name="Nierman W.C."/>
            <person name="Denning D.W."/>
            <person name="Caddick M."/>
            <person name="Hynes M."/>
            <person name="Paoletti M."/>
            <person name="Fischer R."/>
            <person name="Miller B."/>
            <person name="Dyer P."/>
            <person name="Sachs M.S."/>
            <person name="Osmani S.A."/>
            <person name="Birren B.W."/>
        </authorList>
    </citation>
    <scope>NUCLEOTIDE SEQUENCE [LARGE SCALE GENOMIC DNA]</scope>
    <source>
        <strain evidence="4">FGSC A4 / ATCC 38163 / CBS 112.46 / NRRL 194 / M139</strain>
    </source>
</reference>
<evidence type="ECO:0000259" key="2">
    <source>
        <dbReference type="Pfam" id="PF13472"/>
    </source>
</evidence>
<dbReference type="eggNOG" id="ENOG502SI1A">
    <property type="taxonomic scope" value="Eukaryota"/>
</dbReference>
<dbReference type="AlphaFoldDB" id="Q5AQZ3"/>
<dbReference type="InterPro" id="IPR036514">
    <property type="entry name" value="SGNH_hydro_sf"/>
</dbReference>
<sequence>MSCNGVGIMRFTKLVAACALWIATAAGKPIYWQDSFHRHWLATWTAMPQEVESANLPSSPFGGADADFQFRNATLRQTVRVSVGAERVRFQFSNRFGLTELPITAASVALPEGGNAGVGEIDTSTIQSLTFNGDKSITIPPQETVYSDPIDFDVPPLTNLAISIYSAEGQAKANITGHPGSRTTSWMETGDRVDASSITEASLVHWYFISAVEAWTPRYTSGLVILGDSITDGRGSDDNKNNRRWPDALAERLQRSNLGHIAVNNEAAGGNAILAGGLGPPLLDRYHRDALGQKGVKYVMIFEGVNDIGVSDPDTEMQNQLFNSLVDAYLRIIRDCKNAGLTTIGATITPFGGSQYADPSRERTRLRINEWILKHSPFDHTVDFSSFIGDGDQLRAEFDSGDHLHPNVAAYKELARRLDLKIFWY</sequence>
<protein>
    <submittedName>
        <fullName evidence="3">Extracellular GDSL-like lipase/acylhydrolase, putative (AFU_orthologue AFUA_2G00820)</fullName>
    </submittedName>
</protein>
<dbReference type="GeneID" id="2867891"/>
<dbReference type="CDD" id="cd01830">
    <property type="entry name" value="XynE_like"/>
    <property type="match status" value="1"/>
</dbReference>
<proteinExistence type="predicted"/>
<feature type="chain" id="PRO_5010324817" evidence="1">
    <location>
        <begin position="28"/>
        <end position="425"/>
    </location>
</feature>
<accession>C8VQN9</accession>
<gene>
    <name evidence="3" type="ORF">ANIA_09287</name>
</gene>
<dbReference type="KEGG" id="ani:ANIA_09287"/>
<dbReference type="Pfam" id="PF13472">
    <property type="entry name" value="Lipase_GDSL_2"/>
    <property type="match status" value="1"/>
</dbReference>
<dbReference type="HOGENOM" id="CLU_029872_0_1_1"/>
<dbReference type="RefSeq" id="XP_682556.1">
    <property type="nucleotide sequence ID" value="XM_677464.1"/>
</dbReference>
<evidence type="ECO:0000313" key="3">
    <source>
        <dbReference type="EMBL" id="CBF87336.1"/>
    </source>
</evidence>
<evidence type="ECO:0000313" key="4">
    <source>
        <dbReference type="Proteomes" id="UP000000560"/>
    </source>
</evidence>
<accession>Q5AQZ3</accession>
<evidence type="ECO:0000256" key="1">
    <source>
        <dbReference type="SAM" id="SignalP"/>
    </source>
</evidence>
<feature type="signal peptide" evidence="1">
    <location>
        <begin position="1"/>
        <end position="27"/>
    </location>
</feature>
<dbReference type="PANTHER" id="PTHR43784">
    <property type="entry name" value="GDSL-LIKE LIPASE/ACYLHYDROLASE, PUTATIVE (AFU_ORTHOLOGUE AFUA_2G00820)-RELATED"/>
    <property type="match status" value="1"/>
</dbReference>
<dbReference type="Proteomes" id="UP000000560">
    <property type="component" value="Chromosome VIII"/>
</dbReference>
<dbReference type="OMA" id="GATITQM"/>
<dbReference type="Gene3D" id="3.40.50.1110">
    <property type="entry name" value="SGNH hydrolase"/>
    <property type="match status" value="1"/>
</dbReference>
<dbReference type="InterPro" id="IPR053140">
    <property type="entry name" value="GDSL_Rv0518-like"/>
</dbReference>
<dbReference type="SUPFAM" id="SSF52266">
    <property type="entry name" value="SGNH hydrolase"/>
    <property type="match status" value="1"/>
</dbReference>